<evidence type="ECO:0000256" key="1">
    <source>
        <dbReference type="SAM" id="MobiDB-lite"/>
    </source>
</evidence>
<evidence type="ECO:0000313" key="4">
    <source>
        <dbReference type="Proteomes" id="UP000248405"/>
    </source>
</evidence>
<dbReference type="GeneID" id="37206917"/>
<evidence type="ECO:0000313" key="3">
    <source>
        <dbReference type="EMBL" id="PYH69750.1"/>
    </source>
</evidence>
<accession>A0A319BG27</accession>
<protein>
    <submittedName>
        <fullName evidence="3">Uncharacterized protein</fullName>
    </submittedName>
</protein>
<feature type="compositionally biased region" description="Basic residues" evidence="1">
    <location>
        <begin position="13"/>
        <end position="32"/>
    </location>
</feature>
<proteinExistence type="predicted"/>
<feature type="region of interest" description="Disordered" evidence="1">
    <location>
        <begin position="1"/>
        <end position="51"/>
    </location>
</feature>
<evidence type="ECO:0000256" key="2">
    <source>
        <dbReference type="SAM" id="Phobius"/>
    </source>
</evidence>
<reference evidence="3" key="1">
    <citation type="submission" date="2016-12" db="EMBL/GenBank/DDBJ databases">
        <title>The genomes of Aspergillus section Nigri reveals drivers in fungal speciation.</title>
        <authorList>
            <consortium name="DOE Joint Genome Institute"/>
            <person name="Vesth T.C."/>
            <person name="Nybo J."/>
            <person name="Theobald S."/>
            <person name="Brandl J."/>
            <person name="Frisvad J.C."/>
            <person name="Nielsen K.F."/>
            <person name="Lyhne E.K."/>
            <person name="Kogle M.E."/>
            <person name="Kuo A."/>
            <person name="Riley R."/>
            <person name="Clum A."/>
            <person name="Nolan M."/>
            <person name="Lipzen A."/>
            <person name="Salamov A."/>
            <person name="Henrissat B."/>
            <person name="Wiebenga A."/>
            <person name="De Vries R.P."/>
            <person name="Grigoriev I.V."/>
            <person name="Mortensen U.H."/>
            <person name="Andersen M.R."/>
            <person name="Baker S.E."/>
        </authorList>
    </citation>
    <scope>NUCLEOTIDE SEQUENCE [LARGE SCALE GENOMIC DNA]</scope>
    <source>
        <strain evidence="3">CBS 113365</strain>
    </source>
</reference>
<gene>
    <name evidence="3" type="ORF">BO88DRAFT_266459</name>
</gene>
<sequence length="136" mass="15266">MGSGEEVVGSEQRRKRWKKEKRRKKKRRGRGRGAKESSHSLTHSVGADATPSGLVSFFGSLVRESINKGYACCLSMSATLLARANPASSFTLCVIYLFYFYFRKIPQLVFSSRWLRCWCCTAVADARLVSLITTTT</sequence>
<name>A0A319BG27_ASPVC</name>
<dbReference type="EMBL" id="KZ821622">
    <property type="protein sequence ID" value="PYH69750.1"/>
    <property type="molecule type" value="Genomic_DNA"/>
</dbReference>
<keyword evidence="4" id="KW-1185">Reference proteome</keyword>
<dbReference type="AlphaFoldDB" id="A0A319BG27"/>
<feature type="transmembrane region" description="Helical" evidence="2">
    <location>
        <begin position="84"/>
        <end position="102"/>
    </location>
</feature>
<dbReference type="RefSeq" id="XP_025563544.1">
    <property type="nucleotide sequence ID" value="XM_025702325.1"/>
</dbReference>
<keyword evidence="2" id="KW-0472">Membrane</keyword>
<dbReference type="Proteomes" id="UP000248405">
    <property type="component" value="Unassembled WGS sequence"/>
</dbReference>
<keyword evidence="2" id="KW-1133">Transmembrane helix</keyword>
<organism evidence="3 4">
    <name type="scientific">Aspergillus vadensis (strain CBS 113365 / IMI 142717 / IBT 24658)</name>
    <dbReference type="NCBI Taxonomy" id="1448311"/>
    <lineage>
        <taxon>Eukaryota</taxon>
        <taxon>Fungi</taxon>
        <taxon>Dikarya</taxon>
        <taxon>Ascomycota</taxon>
        <taxon>Pezizomycotina</taxon>
        <taxon>Eurotiomycetes</taxon>
        <taxon>Eurotiomycetidae</taxon>
        <taxon>Eurotiales</taxon>
        <taxon>Aspergillaceae</taxon>
        <taxon>Aspergillus</taxon>
        <taxon>Aspergillus subgen. Circumdati</taxon>
    </lineage>
</organism>
<keyword evidence="2" id="KW-0812">Transmembrane</keyword>